<evidence type="ECO:0000313" key="6">
    <source>
        <dbReference type="EMBL" id="MCU6791378.1"/>
    </source>
</evidence>
<protein>
    <submittedName>
        <fullName evidence="6">TetR/AcrR family transcriptional regulator</fullName>
    </submittedName>
</protein>
<dbReference type="PANTHER" id="PTHR47506">
    <property type="entry name" value="TRANSCRIPTIONAL REGULATORY PROTEIN"/>
    <property type="match status" value="1"/>
</dbReference>
<dbReference type="InterPro" id="IPR009057">
    <property type="entry name" value="Homeodomain-like_sf"/>
</dbReference>
<comment type="caution">
    <text evidence="6">The sequence shown here is derived from an EMBL/GenBank/DDBJ whole genome shotgun (WGS) entry which is preliminary data.</text>
</comment>
<evidence type="ECO:0000256" key="4">
    <source>
        <dbReference type="PROSITE-ProRule" id="PRU00335"/>
    </source>
</evidence>
<dbReference type="InterPro" id="IPR001647">
    <property type="entry name" value="HTH_TetR"/>
</dbReference>
<proteinExistence type="predicted"/>
<feature type="DNA-binding region" description="H-T-H motif" evidence="4">
    <location>
        <begin position="50"/>
        <end position="69"/>
    </location>
</feature>
<accession>A0ABT2U9Q9</accession>
<evidence type="ECO:0000256" key="2">
    <source>
        <dbReference type="ARBA" id="ARBA00023125"/>
    </source>
</evidence>
<dbReference type="RefSeq" id="WP_262682945.1">
    <property type="nucleotide sequence ID" value="NZ_JAOQIO010000007.1"/>
</dbReference>
<dbReference type="SUPFAM" id="SSF46689">
    <property type="entry name" value="Homeodomain-like"/>
    <property type="match status" value="1"/>
</dbReference>
<feature type="domain" description="HTH tetR-type" evidence="5">
    <location>
        <begin position="27"/>
        <end position="87"/>
    </location>
</feature>
<keyword evidence="3" id="KW-0804">Transcription</keyword>
<dbReference type="Pfam" id="PF00440">
    <property type="entry name" value="TetR_N"/>
    <property type="match status" value="1"/>
</dbReference>
<reference evidence="6 7" key="1">
    <citation type="submission" date="2022-09" db="EMBL/GenBank/DDBJ databases">
        <authorList>
            <person name="Han X.L."/>
            <person name="Wang Q."/>
            <person name="Lu T."/>
        </authorList>
    </citation>
    <scope>NUCLEOTIDE SEQUENCE [LARGE SCALE GENOMIC DNA]</scope>
    <source>
        <strain evidence="6 7">WQ 127069</strain>
    </source>
</reference>
<evidence type="ECO:0000256" key="3">
    <source>
        <dbReference type="ARBA" id="ARBA00023163"/>
    </source>
</evidence>
<keyword evidence="2 4" id="KW-0238">DNA-binding</keyword>
<dbReference type="Proteomes" id="UP001652445">
    <property type="component" value="Unassembled WGS sequence"/>
</dbReference>
<dbReference type="PANTHER" id="PTHR47506:SF6">
    <property type="entry name" value="HTH-TYPE TRANSCRIPTIONAL REPRESSOR NEMR"/>
    <property type="match status" value="1"/>
</dbReference>
<evidence type="ECO:0000313" key="7">
    <source>
        <dbReference type="Proteomes" id="UP001652445"/>
    </source>
</evidence>
<gene>
    <name evidence="6" type="ORF">OB236_04455</name>
</gene>
<keyword evidence="1" id="KW-0805">Transcription regulation</keyword>
<dbReference type="EMBL" id="JAOQIO010000007">
    <property type="protein sequence ID" value="MCU6791378.1"/>
    <property type="molecule type" value="Genomic_DNA"/>
</dbReference>
<organism evidence="6 7">
    <name type="scientific">Paenibacillus baimaensis</name>
    <dbReference type="NCBI Taxonomy" id="2982185"/>
    <lineage>
        <taxon>Bacteria</taxon>
        <taxon>Bacillati</taxon>
        <taxon>Bacillota</taxon>
        <taxon>Bacilli</taxon>
        <taxon>Bacillales</taxon>
        <taxon>Paenibacillaceae</taxon>
        <taxon>Paenibacillus</taxon>
    </lineage>
</organism>
<keyword evidence="7" id="KW-1185">Reference proteome</keyword>
<dbReference type="PROSITE" id="PS50977">
    <property type="entry name" value="HTH_TETR_2"/>
    <property type="match status" value="1"/>
</dbReference>
<evidence type="ECO:0000259" key="5">
    <source>
        <dbReference type="PROSITE" id="PS50977"/>
    </source>
</evidence>
<dbReference type="Gene3D" id="1.10.357.10">
    <property type="entry name" value="Tetracycline Repressor, domain 2"/>
    <property type="match status" value="1"/>
</dbReference>
<name>A0ABT2U9Q9_9BACL</name>
<dbReference type="PRINTS" id="PR00455">
    <property type="entry name" value="HTHTETR"/>
</dbReference>
<sequence>MLYNKQGTTVIIYKWRCIAIPKVVDHEHFRTELLDRCFDLFANKAISSVTMREIAKQLGVSTGKIYHYFPDKQQLFEQMVRHLTTKDIFQSNFDISGNTSEERLKHLFQYVLEQESNYTRKLLFIVDYYRSTDLAAEHRSILNEAVEQYIAMLQRIVPNREDASFLLVIIHGLLLLRYFDGGETLFELHAKQAIEWVISREDK</sequence>
<evidence type="ECO:0000256" key="1">
    <source>
        <dbReference type="ARBA" id="ARBA00023015"/>
    </source>
</evidence>